<dbReference type="SMART" id="SM00387">
    <property type="entry name" value="HATPase_c"/>
    <property type="match status" value="1"/>
</dbReference>
<gene>
    <name evidence="21" type="ORF">EDD79_104614</name>
</gene>
<comment type="catalytic activity">
    <reaction evidence="1">
        <text>ATP + protein L-histidine = ADP + protein N-phospho-L-histidine.</text>
        <dbReference type="EC" id="2.7.13.3"/>
    </reaction>
</comment>
<dbReference type="Gene3D" id="3.30.450.20">
    <property type="entry name" value="PAS domain"/>
    <property type="match status" value="5"/>
</dbReference>
<feature type="modified residue" description="4-aspartylphosphate" evidence="15">
    <location>
        <position position="954"/>
    </location>
</feature>
<feature type="domain" description="PAS" evidence="19">
    <location>
        <begin position="8"/>
        <end position="74"/>
    </location>
</feature>
<keyword evidence="16" id="KW-0175">Coiled coil</keyword>
<dbReference type="Pfam" id="PF13426">
    <property type="entry name" value="PAS_9"/>
    <property type="match status" value="3"/>
</dbReference>
<comment type="similarity">
    <text evidence="2">In the N-terminal section; belongs to the phytochrome family.</text>
</comment>
<dbReference type="EMBL" id="SLYC01000046">
    <property type="protein sequence ID" value="TCP97373.1"/>
    <property type="molecule type" value="Genomic_DNA"/>
</dbReference>
<dbReference type="InterPro" id="IPR013656">
    <property type="entry name" value="PAS_4"/>
</dbReference>
<evidence type="ECO:0000256" key="6">
    <source>
        <dbReference type="ARBA" id="ARBA00022679"/>
    </source>
</evidence>
<evidence type="ECO:0000259" key="20">
    <source>
        <dbReference type="PROSITE" id="PS50113"/>
    </source>
</evidence>
<keyword evidence="7" id="KW-0547">Nucleotide-binding</keyword>
<dbReference type="InterPro" id="IPR036097">
    <property type="entry name" value="HisK_dim/P_sf"/>
</dbReference>
<dbReference type="Gene3D" id="1.20.120.160">
    <property type="entry name" value="HPT domain"/>
    <property type="match status" value="1"/>
</dbReference>
<dbReference type="InterPro" id="IPR013655">
    <property type="entry name" value="PAS_fold_3"/>
</dbReference>
<dbReference type="PROSITE" id="PS50113">
    <property type="entry name" value="PAC"/>
    <property type="match status" value="2"/>
</dbReference>
<comment type="subunit">
    <text evidence="12">At low DSF concentrations, interacts with RpfF.</text>
</comment>
<dbReference type="Gene3D" id="3.30.565.10">
    <property type="entry name" value="Histidine kinase-like ATPase, C-terminal domain"/>
    <property type="match status" value="1"/>
</dbReference>
<sequence length="1138" mass="129648">MMDINRVVLDSIGDGVITTDISGKIEYMNKAAEDITGWTQLEALDKHFEHVFNLINMISNEYIEGPINVVLQSGKSTGLRNNTGIISKYGSKKYVSANCTPINQDGIIKGVVVIFRDITKLKNIEENLLVERNNLKAAFEYSPIGMLIIDEDLIIKQVNTAFLNFLKENKSEIVGRRLGEGIRCHRTFSTPCGEGEKCKLCDIRNAINDVISTSIPKNSLIINHNICIDGRRVSPWLEISFIPITISGENHFMVSMNDITEQRNYEESLIRAQKSWIKMMDDFPIPIWRSDKSMKGDYYNKLYSEYFCKNIEDIRDYGWLNQIHPLDRHRCEQTFKESFDKLSVFQLEHKFKGYDGEYRWGLSIGAPYYDIEGNFAGYLGTVIDVTERKRTEEELKRYHLLAEKARDIILFLDFNGNIVDVNDAAVESYAYSKEELLSMNIYNLRDTDTVYSKEQFSGAIDKGISYENMHRRKDGSKFPVEVSSISTYLDGELIVLSIIRDISERVIINRALKQSEEKFRTLFDKTFDSVYLLEVVEDEDILARVIEANSKATQSLGYSREEFIGTSIFKINSLKSNTNKDSILKELIEKKTLLYEATHISKYGKEIPVEINSHYFENNNKKYILSVARDISERKKSEENLKKAKEEAEAANQAKGQFLANMSHEIRTPINGMVGMIDLTLLTDLNIEQRENLTIAKSCAASLLNVINDVLDFSKIEAGKLNIVNLDFNLKNLINDIIKAHSVHVEQKGLTLNYTLSSDVPTYIVGDKNRLQQILNNLLSNSIKFTNRGEVNLSIKKAKSNVDQLELLFEVSDSGIGIKKETRDKLFKSFSQVDSSFTRKYAGAGLGLVITKQLIEMMGGSIWVESEPGVGSSFYFTIKYEIASRSQLTSINTPSEINKLSEKKSILLVEDDNVNQIVLNRMLKEKGHSVHLANNGLEAIELYKQKEFDGILMDIQMPEMDGIEATRRIRKIESILGRSTPIIALTAFALRGDKEQFLSMGMDGYISKPVQMDELFRTIEKVFDKGNNKLPKGIRISEDGEIEFIKSYEIKPMESKVIAKIEEYISKLSDETVHNDFPQIEGIAHEIKNMANEIDADNIKTLAFKLELAIRRDNLTDALVFIEKIQTEFKTYKNALII</sequence>
<dbReference type="PRINTS" id="PR00344">
    <property type="entry name" value="BCTRLSENSOR"/>
</dbReference>
<evidence type="ECO:0000259" key="19">
    <source>
        <dbReference type="PROSITE" id="PS50112"/>
    </source>
</evidence>
<dbReference type="SMART" id="SM00448">
    <property type="entry name" value="REC"/>
    <property type="match status" value="1"/>
</dbReference>
<feature type="domain" description="PAS" evidence="19">
    <location>
        <begin position="394"/>
        <end position="463"/>
    </location>
</feature>
<proteinExistence type="inferred from homology"/>
<evidence type="ECO:0000256" key="4">
    <source>
        <dbReference type="ARBA" id="ARBA00018672"/>
    </source>
</evidence>
<dbReference type="CDD" id="cd00130">
    <property type="entry name" value="PAS"/>
    <property type="match status" value="4"/>
</dbReference>
<evidence type="ECO:0000313" key="22">
    <source>
        <dbReference type="Proteomes" id="UP000295504"/>
    </source>
</evidence>
<dbReference type="SUPFAM" id="SSF47226">
    <property type="entry name" value="Histidine-containing phosphotransfer domain, HPT domain"/>
    <property type="match status" value="1"/>
</dbReference>
<keyword evidence="8" id="KW-0418">Kinase</keyword>
<dbReference type="SMART" id="SM00388">
    <property type="entry name" value="HisKA"/>
    <property type="match status" value="1"/>
</dbReference>
<dbReference type="Gene3D" id="1.10.287.130">
    <property type="match status" value="1"/>
</dbReference>
<feature type="domain" description="Histidine kinase" evidence="17">
    <location>
        <begin position="661"/>
        <end position="882"/>
    </location>
</feature>
<evidence type="ECO:0000256" key="7">
    <source>
        <dbReference type="ARBA" id="ARBA00022741"/>
    </source>
</evidence>
<keyword evidence="6" id="KW-0808">Transferase</keyword>
<evidence type="ECO:0000313" key="21">
    <source>
        <dbReference type="EMBL" id="TCP97373.1"/>
    </source>
</evidence>
<accession>A0A4V2T2G5</accession>
<dbReference type="SUPFAM" id="SSF55785">
    <property type="entry name" value="PYP-like sensor domain (PAS domain)"/>
    <property type="match status" value="5"/>
</dbReference>
<evidence type="ECO:0000256" key="13">
    <source>
        <dbReference type="ARBA" id="ARBA00068150"/>
    </source>
</evidence>
<dbReference type="InterPro" id="IPR001610">
    <property type="entry name" value="PAC"/>
</dbReference>
<evidence type="ECO:0000259" key="18">
    <source>
        <dbReference type="PROSITE" id="PS50110"/>
    </source>
</evidence>
<dbReference type="RefSeq" id="WP_132849485.1">
    <property type="nucleotide sequence ID" value="NZ_CP058648.1"/>
</dbReference>
<dbReference type="Pfam" id="PF02518">
    <property type="entry name" value="HATPase_c"/>
    <property type="match status" value="1"/>
</dbReference>
<evidence type="ECO:0000256" key="2">
    <source>
        <dbReference type="ARBA" id="ARBA00006402"/>
    </source>
</evidence>
<evidence type="ECO:0000256" key="5">
    <source>
        <dbReference type="ARBA" id="ARBA00022553"/>
    </source>
</evidence>
<evidence type="ECO:0000256" key="16">
    <source>
        <dbReference type="SAM" id="Coils"/>
    </source>
</evidence>
<dbReference type="InterPro" id="IPR000014">
    <property type="entry name" value="PAS"/>
</dbReference>
<dbReference type="AlphaFoldDB" id="A0A4V2T2G5"/>
<dbReference type="SMART" id="SM00091">
    <property type="entry name" value="PAS"/>
    <property type="match status" value="5"/>
</dbReference>
<dbReference type="InterPro" id="IPR036890">
    <property type="entry name" value="HATPase_C_sf"/>
</dbReference>
<dbReference type="GO" id="GO:0005886">
    <property type="term" value="C:plasma membrane"/>
    <property type="evidence" value="ECO:0007669"/>
    <property type="project" value="UniProtKB-SubCell"/>
</dbReference>
<feature type="domain" description="PAC" evidence="20">
    <location>
        <begin position="345"/>
        <end position="397"/>
    </location>
</feature>
<dbReference type="Proteomes" id="UP000295504">
    <property type="component" value="Unassembled WGS sequence"/>
</dbReference>
<dbReference type="PROSITE" id="PS50110">
    <property type="entry name" value="RESPONSE_REGULATORY"/>
    <property type="match status" value="1"/>
</dbReference>
<evidence type="ECO:0000256" key="12">
    <source>
        <dbReference type="ARBA" id="ARBA00064003"/>
    </source>
</evidence>
<dbReference type="InterPro" id="IPR004358">
    <property type="entry name" value="Sig_transdc_His_kin-like_C"/>
</dbReference>
<dbReference type="NCBIfam" id="TIGR00229">
    <property type="entry name" value="sensory_box"/>
    <property type="match status" value="4"/>
</dbReference>
<comment type="caution">
    <text evidence="21">The sequence shown here is derived from an EMBL/GenBank/DDBJ whole genome shotgun (WGS) entry which is preliminary data.</text>
</comment>
<dbReference type="Pfam" id="PF00072">
    <property type="entry name" value="Response_reg"/>
    <property type="match status" value="1"/>
</dbReference>
<dbReference type="SUPFAM" id="SSF52172">
    <property type="entry name" value="CheY-like"/>
    <property type="match status" value="1"/>
</dbReference>
<dbReference type="CDD" id="cd16922">
    <property type="entry name" value="HATPase_EvgS-ArcB-TorS-like"/>
    <property type="match status" value="1"/>
</dbReference>
<feature type="domain" description="PAS" evidence="19">
    <location>
        <begin position="515"/>
        <end position="591"/>
    </location>
</feature>
<dbReference type="InterPro" id="IPR035965">
    <property type="entry name" value="PAS-like_dom_sf"/>
</dbReference>
<dbReference type="InterPro" id="IPR003594">
    <property type="entry name" value="HATPase_dom"/>
</dbReference>
<dbReference type="FunFam" id="1.10.287.130:FF:000002">
    <property type="entry name" value="Two-component osmosensing histidine kinase"/>
    <property type="match status" value="1"/>
</dbReference>
<dbReference type="InterPro" id="IPR036641">
    <property type="entry name" value="HPT_dom_sf"/>
</dbReference>
<feature type="domain" description="Response regulatory" evidence="18">
    <location>
        <begin position="905"/>
        <end position="1023"/>
    </location>
</feature>
<dbReference type="Pfam" id="PF08447">
    <property type="entry name" value="PAS_3"/>
    <property type="match status" value="1"/>
</dbReference>
<dbReference type="InterPro" id="IPR011006">
    <property type="entry name" value="CheY-like_superfamily"/>
</dbReference>
<organism evidence="21 22">
    <name type="scientific">Serpentinicella alkaliphila</name>
    <dbReference type="NCBI Taxonomy" id="1734049"/>
    <lineage>
        <taxon>Bacteria</taxon>
        <taxon>Bacillati</taxon>
        <taxon>Bacillota</taxon>
        <taxon>Clostridia</taxon>
        <taxon>Peptostreptococcales</taxon>
        <taxon>Natronincolaceae</taxon>
        <taxon>Serpentinicella</taxon>
    </lineage>
</organism>
<dbReference type="EC" id="2.7.13.3" evidence="3"/>
<evidence type="ECO:0000256" key="8">
    <source>
        <dbReference type="ARBA" id="ARBA00022777"/>
    </source>
</evidence>
<dbReference type="SMART" id="SM00086">
    <property type="entry name" value="PAC"/>
    <property type="match status" value="5"/>
</dbReference>
<keyword evidence="5 15" id="KW-0597">Phosphoprotein</keyword>
<dbReference type="InterPro" id="IPR005467">
    <property type="entry name" value="His_kinase_dom"/>
</dbReference>
<keyword evidence="9" id="KW-0067">ATP-binding</keyword>
<dbReference type="OrthoDB" id="9790669at2"/>
<evidence type="ECO:0000256" key="1">
    <source>
        <dbReference type="ARBA" id="ARBA00000085"/>
    </source>
</evidence>
<dbReference type="Pfam" id="PF08448">
    <property type="entry name" value="PAS_4"/>
    <property type="match status" value="1"/>
</dbReference>
<dbReference type="CDD" id="cd00082">
    <property type="entry name" value="HisKA"/>
    <property type="match status" value="1"/>
</dbReference>
<dbReference type="FunFam" id="3.30.565.10:FF:000010">
    <property type="entry name" value="Sensor histidine kinase RcsC"/>
    <property type="match status" value="1"/>
</dbReference>
<keyword evidence="10" id="KW-0902">Two-component regulatory system</keyword>
<evidence type="ECO:0000256" key="14">
    <source>
        <dbReference type="ARBA" id="ARBA00074306"/>
    </source>
</evidence>
<evidence type="ECO:0000259" key="17">
    <source>
        <dbReference type="PROSITE" id="PS50109"/>
    </source>
</evidence>
<dbReference type="InterPro" id="IPR000700">
    <property type="entry name" value="PAS-assoc_C"/>
</dbReference>
<protein>
    <recommendedName>
        <fullName evidence="14">Circadian input-output histidine kinase CikA</fullName>
        <ecNumber evidence="3">2.7.13.3</ecNumber>
    </recommendedName>
    <alternativeName>
        <fullName evidence="13">Sensory/regulatory protein RpfC</fullName>
    </alternativeName>
    <alternativeName>
        <fullName evidence="4">Stage 0 sporulation protein A homolog</fullName>
    </alternativeName>
</protein>
<dbReference type="Pfam" id="PF00512">
    <property type="entry name" value="HisKA"/>
    <property type="match status" value="1"/>
</dbReference>
<reference evidence="21 22" key="1">
    <citation type="submission" date="2019-03" db="EMBL/GenBank/DDBJ databases">
        <title>Genomic Encyclopedia of Type Strains, Phase IV (KMG-IV): sequencing the most valuable type-strain genomes for metagenomic binning, comparative biology and taxonomic classification.</title>
        <authorList>
            <person name="Goeker M."/>
        </authorList>
    </citation>
    <scope>NUCLEOTIDE SEQUENCE [LARGE SCALE GENOMIC DNA]</scope>
    <source>
        <strain evidence="21 22">DSM 100013</strain>
    </source>
</reference>
<evidence type="ECO:0000256" key="10">
    <source>
        <dbReference type="ARBA" id="ARBA00023012"/>
    </source>
</evidence>
<dbReference type="GO" id="GO:0005524">
    <property type="term" value="F:ATP binding"/>
    <property type="evidence" value="ECO:0007669"/>
    <property type="project" value="UniProtKB-KW"/>
</dbReference>
<dbReference type="CDD" id="cd17546">
    <property type="entry name" value="REC_hyHK_CKI1_RcsC-like"/>
    <property type="match status" value="1"/>
</dbReference>
<dbReference type="PANTHER" id="PTHR45339:SF3">
    <property type="entry name" value="HISTIDINE KINASE"/>
    <property type="match status" value="1"/>
</dbReference>
<dbReference type="InterPro" id="IPR001789">
    <property type="entry name" value="Sig_transdc_resp-reg_receiver"/>
</dbReference>
<name>A0A4V2T2G5_9FIRM</name>
<evidence type="ECO:0000256" key="15">
    <source>
        <dbReference type="PROSITE-ProRule" id="PRU00169"/>
    </source>
</evidence>
<evidence type="ECO:0000256" key="9">
    <source>
        <dbReference type="ARBA" id="ARBA00022840"/>
    </source>
</evidence>
<evidence type="ECO:0000256" key="11">
    <source>
        <dbReference type="ARBA" id="ARBA00024867"/>
    </source>
</evidence>
<evidence type="ECO:0000256" key="3">
    <source>
        <dbReference type="ARBA" id="ARBA00012438"/>
    </source>
</evidence>
<dbReference type="SUPFAM" id="SSF47384">
    <property type="entry name" value="Homodimeric domain of signal transducing histidine kinase"/>
    <property type="match status" value="1"/>
</dbReference>
<dbReference type="InterPro" id="IPR003661">
    <property type="entry name" value="HisK_dim/P_dom"/>
</dbReference>
<dbReference type="PROSITE" id="PS50109">
    <property type="entry name" value="HIS_KIN"/>
    <property type="match status" value="1"/>
</dbReference>
<dbReference type="GO" id="GO:0000155">
    <property type="term" value="F:phosphorelay sensor kinase activity"/>
    <property type="evidence" value="ECO:0007669"/>
    <property type="project" value="InterPro"/>
</dbReference>
<feature type="domain" description="PAC" evidence="20">
    <location>
        <begin position="593"/>
        <end position="643"/>
    </location>
</feature>
<dbReference type="SUPFAM" id="SSF55874">
    <property type="entry name" value="ATPase domain of HSP90 chaperone/DNA topoisomerase II/histidine kinase"/>
    <property type="match status" value="1"/>
</dbReference>
<keyword evidence="22" id="KW-1185">Reference proteome</keyword>
<dbReference type="PROSITE" id="PS50112">
    <property type="entry name" value="PAS"/>
    <property type="match status" value="3"/>
</dbReference>
<dbReference type="PANTHER" id="PTHR45339">
    <property type="entry name" value="HYBRID SIGNAL TRANSDUCTION HISTIDINE KINASE J"/>
    <property type="match status" value="1"/>
</dbReference>
<dbReference type="Gene3D" id="3.40.50.2300">
    <property type="match status" value="1"/>
</dbReference>
<feature type="coiled-coil region" evidence="16">
    <location>
        <begin position="627"/>
        <end position="661"/>
    </location>
</feature>
<comment type="function">
    <text evidence="11">May play the central regulatory role in sporulation. It may be an element of the effector pathway responsible for the activation of sporulation genes in response to nutritional stress. Spo0A may act in concert with spo0H (a sigma factor) to control the expression of some genes that are critical to the sporulation process.</text>
</comment>